<proteinExistence type="predicted"/>
<evidence type="ECO:0000313" key="6">
    <source>
        <dbReference type="Proteomes" id="UP000789396"/>
    </source>
</evidence>
<dbReference type="PRINTS" id="PR00053">
    <property type="entry name" value="FORKHEAD"/>
</dbReference>
<accession>A0A9N9FK46</accession>
<evidence type="ECO:0000256" key="3">
    <source>
        <dbReference type="SAM" id="MobiDB-lite"/>
    </source>
</evidence>
<dbReference type="Pfam" id="PF00250">
    <property type="entry name" value="Forkhead"/>
    <property type="match status" value="1"/>
</dbReference>
<feature type="compositionally biased region" description="Basic and acidic residues" evidence="3">
    <location>
        <begin position="73"/>
        <end position="82"/>
    </location>
</feature>
<name>A0A9N9FK46_9GLOM</name>
<evidence type="ECO:0000313" key="5">
    <source>
        <dbReference type="EMBL" id="CAG8539008.1"/>
    </source>
</evidence>
<sequence>MKSREKSSRNKESQRFSYILPAPSSTATIPTMEEVLNGRLTKKEKIHKTEDPSETKHRVGKEKQKIKSLHSTTRHEWSETSRHIPPQPPKLPRLPTMEEILDVNRRVKVEEPEENYDSSSDSSPYTPYDFSQTLPLMEEVLDVKRSFTFEKIFNKNGHHAHNGGDIEQKIDRDTKLPYRDSVIQAKSDPQIPIPLPALSTLSTVRKVQVDNVDPPMSPTAFTFKMKVQDFDNQIPISSTTHKTKAENMDQPISNSHKAKTNITTAIAKGDNVSKSTVSKISTFSAPGNPNVKPCYSYSSLIGQALMQAPGRTLALAEIYRWISETYPFYKQDQDGNKRPRTNMSSNDSNELKIIDFDYARSSNSSQTVVDIDSSDSTIVDSDSGYCDCSV</sequence>
<dbReference type="OrthoDB" id="2398051at2759"/>
<dbReference type="Proteomes" id="UP000789396">
    <property type="component" value="Unassembled WGS sequence"/>
</dbReference>
<keyword evidence="1 2" id="KW-0238">DNA-binding</keyword>
<gene>
    <name evidence="5" type="ORF">RFULGI_LOCUS4135</name>
</gene>
<feature type="DNA-binding region" description="Fork-head" evidence="2">
    <location>
        <begin position="292"/>
        <end position="335"/>
    </location>
</feature>
<feature type="compositionally biased region" description="Basic and acidic residues" evidence="3">
    <location>
        <begin position="1"/>
        <end position="14"/>
    </location>
</feature>
<feature type="domain" description="Fork-head" evidence="4">
    <location>
        <begin position="292"/>
        <end position="335"/>
    </location>
</feature>
<dbReference type="GO" id="GO:0000981">
    <property type="term" value="F:DNA-binding transcription factor activity, RNA polymerase II-specific"/>
    <property type="evidence" value="ECO:0007669"/>
    <property type="project" value="TreeGrafter"/>
</dbReference>
<protein>
    <submittedName>
        <fullName evidence="5">7311_t:CDS:1</fullName>
    </submittedName>
</protein>
<dbReference type="PANTHER" id="PTHR11829">
    <property type="entry name" value="FORKHEAD BOX PROTEIN"/>
    <property type="match status" value="1"/>
</dbReference>
<evidence type="ECO:0000256" key="1">
    <source>
        <dbReference type="ARBA" id="ARBA00023125"/>
    </source>
</evidence>
<feature type="compositionally biased region" description="Low complexity" evidence="3">
    <location>
        <begin position="117"/>
        <end position="126"/>
    </location>
</feature>
<dbReference type="PROSITE" id="PS50039">
    <property type="entry name" value="FORK_HEAD_3"/>
    <property type="match status" value="1"/>
</dbReference>
<dbReference type="EMBL" id="CAJVPZ010003988">
    <property type="protein sequence ID" value="CAG8539008.1"/>
    <property type="molecule type" value="Genomic_DNA"/>
</dbReference>
<comment type="caution">
    <text evidence="5">The sequence shown here is derived from an EMBL/GenBank/DDBJ whole genome shotgun (WGS) entry which is preliminary data.</text>
</comment>
<evidence type="ECO:0000259" key="4">
    <source>
        <dbReference type="PROSITE" id="PS50039"/>
    </source>
</evidence>
<keyword evidence="2" id="KW-0539">Nucleus</keyword>
<evidence type="ECO:0000256" key="2">
    <source>
        <dbReference type="PROSITE-ProRule" id="PRU00089"/>
    </source>
</evidence>
<dbReference type="PANTHER" id="PTHR11829:SF343">
    <property type="entry name" value="FORK-HEAD DOMAIN-CONTAINING PROTEIN"/>
    <property type="match status" value="1"/>
</dbReference>
<feature type="region of interest" description="Disordered" evidence="3">
    <location>
        <begin position="1"/>
        <end position="126"/>
    </location>
</feature>
<dbReference type="InterPro" id="IPR050211">
    <property type="entry name" value="FOX_domain-containing"/>
</dbReference>
<keyword evidence="6" id="KW-1185">Reference proteome</keyword>
<dbReference type="Gene3D" id="1.10.10.10">
    <property type="entry name" value="Winged helix-like DNA-binding domain superfamily/Winged helix DNA-binding domain"/>
    <property type="match status" value="1"/>
</dbReference>
<dbReference type="GO" id="GO:0005634">
    <property type="term" value="C:nucleus"/>
    <property type="evidence" value="ECO:0007669"/>
    <property type="project" value="UniProtKB-SubCell"/>
</dbReference>
<dbReference type="AlphaFoldDB" id="A0A9N9FK46"/>
<dbReference type="SUPFAM" id="SSF46785">
    <property type="entry name" value="Winged helix' DNA-binding domain"/>
    <property type="match status" value="1"/>
</dbReference>
<reference evidence="5" key="1">
    <citation type="submission" date="2021-06" db="EMBL/GenBank/DDBJ databases">
        <authorList>
            <person name="Kallberg Y."/>
            <person name="Tangrot J."/>
            <person name="Rosling A."/>
        </authorList>
    </citation>
    <scope>NUCLEOTIDE SEQUENCE</scope>
    <source>
        <strain evidence="5">IN212</strain>
    </source>
</reference>
<organism evidence="5 6">
    <name type="scientific">Racocetra fulgida</name>
    <dbReference type="NCBI Taxonomy" id="60492"/>
    <lineage>
        <taxon>Eukaryota</taxon>
        <taxon>Fungi</taxon>
        <taxon>Fungi incertae sedis</taxon>
        <taxon>Mucoromycota</taxon>
        <taxon>Glomeromycotina</taxon>
        <taxon>Glomeromycetes</taxon>
        <taxon>Diversisporales</taxon>
        <taxon>Gigasporaceae</taxon>
        <taxon>Racocetra</taxon>
    </lineage>
</organism>
<dbReference type="GO" id="GO:0000978">
    <property type="term" value="F:RNA polymerase II cis-regulatory region sequence-specific DNA binding"/>
    <property type="evidence" value="ECO:0007669"/>
    <property type="project" value="TreeGrafter"/>
</dbReference>
<dbReference type="InterPro" id="IPR001766">
    <property type="entry name" value="Fork_head_dom"/>
</dbReference>
<dbReference type="InterPro" id="IPR036388">
    <property type="entry name" value="WH-like_DNA-bd_sf"/>
</dbReference>
<dbReference type="InterPro" id="IPR036390">
    <property type="entry name" value="WH_DNA-bd_sf"/>
</dbReference>
<dbReference type="SMART" id="SM00339">
    <property type="entry name" value="FH"/>
    <property type="match status" value="1"/>
</dbReference>
<feature type="compositionally biased region" description="Basic and acidic residues" evidence="3">
    <location>
        <begin position="41"/>
        <end position="65"/>
    </location>
</feature>
<comment type="subcellular location">
    <subcellularLocation>
        <location evidence="2">Nucleus</location>
    </subcellularLocation>
</comment>